<feature type="active site" description="Proton acceptor" evidence="6">
    <location>
        <position position="166"/>
    </location>
</feature>
<dbReference type="SUPFAM" id="SSF53335">
    <property type="entry name" value="S-adenosyl-L-methionine-dependent methyltransferases"/>
    <property type="match status" value="1"/>
</dbReference>
<sequence>MGTLSHPSIHDGWFKEVSPQWPGQAMTLKVNNILYVEKSLYQDVLVFESETYGNVLVLDGVIQCTERDEFSYQEMISHLPLTSHPNPRKVLVVGGGDGGVVREVLRHNSVEEVVLCDIDEAVIRVSKTYLPRMSALLETPKVTVFVGDGFKFLSDNKATYDVIITDSSDPVGPAEALFQKPYFQLLYDALATGGHISTQAECLWLHLPLISQLRNSAREIFPVVEYAYTTIPTYPSGQIGFLVASKDATRNLKEPFRKLQGTVYYNEDIHRSAFVLPEFAQTMLDCGKDIRPIFGRASAGLKARENGKKIRKVLLLGAGLVSRPCAEYILRDATNELTIACRTLDRAKKVAAGLPNATAISLDATSQEALEGPVAAHDIVIALVPHECLSPVIKAAIKGKTHVVNTCYLFPDMKELYEEAKKAGIVVLCEIGLDPGLDHLYAVKTISEVHEKGGKIKKFLSYCGGLPAPECAGNPLGYKFSYAPHLALRGPLTSACYLSDGKQVHIPENELMKHAKPYYISPAFAFHAYPNRDSLSFQEFYNIPEAETIVRGTLRYQVFPDFVRALIDLGLLDSTEKDYLTGDITFSEMTQKAIGARDSTESSLIARIKSICKFSDEANSTRIISGLRWIGLFSSERANPQGNNLLDTLGNRLENLMKYEPGERDLIMLQHKFYVEWQDGTEQILTSTLETYGSPGGHSAMAVTVGVPAAIAGQLILDGVITTPGVIAPYTEDICAPLRAGVENEGLGLIERVL</sequence>
<dbReference type="Gene3D" id="3.30.360.10">
    <property type="entry name" value="Dihydrodipicolinate Reductase, domain 2"/>
    <property type="match status" value="1"/>
</dbReference>
<proteinExistence type="inferred from homology"/>
<dbReference type="FunFam" id="2.30.140.10:FF:000001">
    <property type="entry name" value="SPE3p Spermidine synthase"/>
    <property type="match status" value="1"/>
</dbReference>
<accession>A0A0C3DX87</accession>
<dbReference type="PROSITE" id="PS51006">
    <property type="entry name" value="PABS_2"/>
    <property type="match status" value="1"/>
</dbReference>
<dbReference type="FunCoup" id="A0A0C3DX87">
    <property type="interactions" value="334"/>
</dbReference>
<keyword evidence="3" id="KW-0521">NADP</keyword>
<reference evidence="10" key="2">
    <citation type="submission" date="2015-01" db="EMBL/GenBank/DDBJ databases">
        <title>Evolutionary Origins and Diversification of the Mycorrhizal Mutualists.</title>
        <authorList>
            <consortium name="DOE Joint Genome Institute"/>
            <consortium name="Mycorrhizal Genomics Consortium"/>
            <person name="Kohler A."/>
            <person name="Kuo A."/>
            <person name="Nagy L.G."/>
            <person name="Floudas D."/>
            <person name="Copeland A."/>
            <person name="Barry K.W."/>
            <person name="Cichocki N."/>
            <person name="Veneault-Fourrey C."/>
            <person name="LaButti K."/>
            <person name="Lindquist E.A."/>
            <person name="Lipzen A."/>
            <person name="Lundell T."/>
            <person name="Morin E."/>
            <person name="Murat C."/>
            <person name="Riley R."/>
            <person name="Ohm R."/>
            <person name="Sun H."/>
            <person name="Tunlid A."/>
            <person name="Henrissat B."/>
            <person name="Grigoriev I.V."/>
            <person name="Hibbett D.S."/>
            <person name="Martin F."/>
        </authorList>
    </citation>
    <scope>NUCLEOTIDE SEQUENCE [LARGE SCALE GENOMIC DNA]</scope>
    <source>
        <strain evidence="10">Foug A</strain>
    </source>
</reference>
<dbReference type="GO" id="GO:0015940">
    <property type="term" value="P:pantothenate biosynthetic process"/>
    <property type="evidence" value="ECO:0007669"/>
    <property type="project" value="UniProtKB-ARBA"/>
</dbReference>
<organism evidence="9 10">
    <name type="scientific">Scleroderma citrinum Foug A</name>
    <dbReference type="NCBI Taxonomy" id="1036808"/>
    <lineage>
        <taxon>Eukaryota</taxon>
        <taxon>Fungi</taxon>
        <taxon>Dikarya</taxon>
        <taxon>Basidiomycota</taxon>
        <taxon>Agaricomycotina</taxon>
        <taxon>Agaricomycetes</taxon>
        <taxon>Agaricomycetidae</taxon>
        <taxon>Boletales</taxon>
        <taxon>Sclerodermatineae</taxon>
        <taxon>Sclerodermataceae</taxon>
        <taxon>Scleroderma</taxon>
    </lineage>
</organism>
<evidence type="ECO:0000256" key="3">
    <source>
        <dbReference type="ARBA" id="ARBA00022857"/>
    </source>
</evidence>
<dbReference type="Gene3D" id="3.40.50.720">
    <property type="entry name" value="NAD(P)-binding Rossmann-like Domain"/>
    <property type="match status" value="1"/>
</dbReference>
<dbReference type="Gene3D" id="3.40.50.150">
    <property type="entry name" value="Vaccinia Virus protein VP39"/>
    <property type="match status" value="1"/>
</dbReference>
<keyword evidence="4" id="KW-0560">Oxidoreductase</keyword>
<dbReference type="GO" id="GO:0004753">
    <property type="term" value="F:saccharopine dehydrogenase activity"/>
    <property type="evidence" value="ECO:0007669"/>
    <property type="project" value="TreeGrafter"/>
</dbReference>
<dbReference type="NCBIfam" id="NF002010">
    <property type="entry name" value="PRK00811.1"/>
    <property type="match status" value="1"/>
</dbReference>
<dbReference type="OrthoDB" id="10059875at2759"/>
<dbReference type="HAMAP" id="MF_00198">
    <property type="entry name" value="Spermidine_synth"/>
    <property type="match status" value="1"/>
</dbReference>
<dbReference type="GO" id="GO:0005737">
    <property type="term" value="C:cytoplasm"/>
    <property type="evidence" value="ECO:0007669"/>
    <property type="project" value="TreeGrafter"/>
</dbReference>
<evidence type="ECO:0000259" key="8">
    <source>
        <dbReference type="PROSITE" id="PS51006"/>
    </source>
</evidence>
<dbReference type="PANTHER" id="PTHR11133:SF22">
    <property type="entry name" value="ALPHA-AMINOADIPIC SEMIALDEHYDE SYNTHASE, MITOCHONDRIAL"/>
    <property type="match status" value="1"/>
</dbReference>
<dbReference type="InterPro" id="IPR005097">
    <property type="entry name" value="Sacchrp_dh_NADP-bd"/>
</dbReference>
<dbReference type="HOGENOM" id="CLU_016207_2_0_1"/>
<keyword evidence="10" id="KW-1185">Reference proteome</keyword>
<dbReference type="Proteomes" id="UP000053989">
    <property type="component" value="Unassembled WGS sequence"/>
</dbReference>
<dbReference type="InterPro" id="IPR036291">
    <property type="entry name" value="NAD(P)-bd_dom_sf"/>
</dbReference>
<dbReference type="InterPro" id="IPR030374">
    <property type="entry name" value="PABS"/>
</dbReference>
<dbReference type="SUPFAM" id="SSF51735">
    <property type="entry name" value="NAD(P)-binding Rossmann-fold domains"/>
    <property type="match status" value="1"/>
</dbReference>
<dbReference type="PROSITE" id="PS01330">
    <property type="entry name" value="PABS_1"/>
    <property type="match status" value="1"/>
</dbReference>
<evidence type="ECO:0000313" key="10">
    <source>
        <dbReference type="Proteomes" id="UP000053989"/>
    </source>
</evidence>
<dbReference type="Pfam" id="PF01564">
    <property type="entry name" value="Spermine_synth"/>
    <property type="match status" value="1"/>
</dbReference>
<reference evidence="9 10" key="1">
    <citation type="submission" date="2014-04" db="EMBL/GenBank/DDBJ databases">
        <authorList>
            <consortium name="DOE Joint Genome Institute"/>
            <person name="Kuo A."/>
            <person name="Kohler A."/>
            <person name="Nagy L.G."/>
            <person name="Floudas D."/>
            <person name="Copeland A."/>
            <person name="Barry K.W."/>
            <person name="Cichocki N."/>
            <person name="Veneault-Fourrey C."/>
            <person name="LaButti K."/>
            <person name="Lindquist E.A."/>
            <person name="Lipzen A."/>
            <person name="Lundell T."/>
            <person name="Morin E."/>
            <person name="Murat C."/>
            <person name="Sun H."/>
            <person name="Tunlid A."/>
            <person name="Henrissat B."/>
            <person name="Grigoriev I.V."/>
            <person name="Hibbett D.S."/>
            <person name="Martin F."/>
            <person name="Nordberg H.P."/>
            <person name="Cantor M.N."/>
            <person name="Hua S.X."/>
        </authorList>
    </citation>
    <scope>NUCLEOTIDE SEQUENCE [LARGE SCALE GENOMIC DNA]</scope>
    <source>
        <strain evidence="9 10">Foug A</strain>
    </source>
</reference>
<dbReference type="FunFam" id="3.30.360.10:FF:000008">
    <property type="entry name" value="Alpha-aminoadipic semialdehyde synthase, mitochondrial"/>
    <property type="match status" value="1"/>
</dbReference>
<dbReference type="PANTHER" id="PTHR11133">
    <property type="entry name" value="SACCHAROPINE DEHYDROGENASE"/>
    <property type="match status" value="1"/>
</dbReference>
<evidence type="ECO:0000256" key="4">
    <source>
        <dbReference type="ARBA" id="ARBA00023002"/>
    </source>
</evidence>
<dbReference type="InterPro" id="IPR051168">
    <property type="entry name" value="AASS"/>
</dbReference>
<dbReference type="STRING" id="1036808.A0A0C3DX87"/>
<dbReference type="InterPro" id="IPR035246">
    <property type="entry name" value="Spermidine_synt_N"/>
</dbReference>
<dbReference type="InterPro" id="IPR029063">
    <property type="entry name" value="SAM-dependent_MTases_sf"/>
</dbReference>
<evidence type="ECO:0000256" key="5">
    <source>
        <dbReference type="ARBA" id="ARBA00023154"/>
    </source>
</evidence>
<keyword evidence="5" id="KW-0028">Amino-acid biosynthesis</keyword>
<dbReference type="Gene3D" id="1.10.1870.10">
    <property type="entry name" value="Domain 3, Saccharopine reductase"/>
    <property type="match status" value="1"/>
</dbReference>
<dbReference type="GO" id="GO:0016765">
    <property type="term" value="F:transferase activity, transferring alkyl or aryl (other than methyl) groups"/>
    <property type="evidence" value="ECO:0007669"/>
    <property type="project" value="UniProtKB-ARBA"/>
</dbReference>
<dbReference type="GO" id="GO:0019878">
    <property type="term" value="P:lysine biosynthetic process via aminoadipic acid"/>
    <property type="evidence" value="ECO:0007669"/>
    <property type="project" value="TreeGrafter"/>
</dbReference>
<evidence type="ECO:0000256" key="1">
    <source>
        <dbReference type="ARBA" id="ARBA00007867"/>
    </source>
</evidence>
<dbReference type="InParanoid" id="A0A0C3DX87"/>
<evidence type="ECO:0000313" key="9">
    <source>
        <dbReference type="EMBL" id="KIM60526.1"/>
    </source>
</evidence>
<evidence type="ECO:0000256" key="2">
    <source>
        <dbReference type="ARBA" id="ARBA00022679"/>
    </source>
</evidence>
<dbReference type="CDD" id="cd02440">
    <property type="entry name" value="AdoMet_MTases"/>
    <property type="match status" value="1"/>
</dbReference>
<dbReference type="Pfam" id="PF17284">
    <property type="entry name" value="Spermine_synt_N"/>
    <property type="match status" value="1"/>
</dbReference>
<dbReference type="InterPro" id="IPR037163">
    <property type="entry name" value="Spermidine_synt_N_sf"/>
</dbReference>
<dbReference type="SUPFAM" id="SSF55347">
    <property type="entry name" value="Glyceraldehyde-3-phosphate dehydrogenase-like, C-terminal domain"/>
    <property type="match status" value="1"/>
</dbReference>
<name>A0A0C3DX87_9AGAM</name>
<keyword evidence="5" id="KW-0457">Lysine biosynthesis</keyword>
<dbReference type="AlphaFoldDB" id="A0A0C3DX87"/>
<dbReference type="NCBIfam" id="TIGR00417">
    <property type="entry name" value="speE"/>
    <property type="match status" value="1"/>
</dbReference>
<dbReference type="Gene3D" id="2.30.140.10">
    <property type="entry name" value="Spermidine synthase, tetramerisation domain"/>
    <property type="match status" value="1"/>
</dbReference>
<dbReference type="InterPro" id="IPR001045">
    <property type="entry name" value="Spermi_synthase"/>
</dbReference>
<evidence type="ECO:0000256" key="6">
    <source>
        <dbReference type="PROSITE-ProRule" id="PRU00354"/>
    </source>
</evidence>
<protein>
    <recommendedName>
        <fullName evidence="8">PABS domain-containing protein</fullName>
    </recommendedName>
</protein>
<dbReference type="GO" id="GO:0006596">
    <property type="term" value="P:polyamine biosynthetic process"/>
    <property type="evidence" value="ECO:0007669"/>
    <property type="project" value="UniProtKB-UniRule"/>
</dbReference>
<dbReference type="FunFam" id="3.40.50.720:FF:000072">
    <property type="entry name" value="Saccharopine dehydrogenase [NADP(+), L-glutamate-forming]"/>
    <property type="match status" value="1"/>
</dbReference>
<evidence type="ECO:0000256" key="7">
    <source>
        <dbReference type="RuleBase" id="RU003836"/>
    </source>
</evidence>
<comment type="similarity">
    <text evidence="1 7">Belongs to the spermidine/spermine synthase family.</text>
</comment>
<keyword evidence="6" id="KW-0620">Polyamine biosynthesis</keyword>
<dbReference type="Pfam" id="PF03435">
    <property type="entry name" value="Sacchrp_dh_NADP"/>
    <property type="match status" value="1"/>
</dbReference>
<dbReference type="EMBL" id="KN822061">
    <property type="protein sequence ID" value="KIM60526.1"/>
    <property type="molecule type" value="Genomic_DNA"/>
</dbReference>
<gene>
    <name evidence="9" type="ORF">SCLCIDRAFT_1216810</name>
</gene>
<keyword evidence="2 6" id="KW-0808">Transferase</keyword>
<dbReference type="Pfam" id="PF16653">
    <property type="entry name" value="Sacchrp_dh_C"/>
    <property type="match status" value="1"/>
</dbReference>
<dbReference type="InterPro" id="IPR032095">
    <property type="entry name" value="Sacchrp_dh-like_C"/>
</dbReference>
<dbReference type="InterPro" id="IPR030373">
    <property type="entry name" value="PABS_CS"/>
</dbReference>
<dbReference type="FunFam" id="3.40.50.150:FF:000013">
    <property type="entry name" value="Spermidine synthase"/>
    <property type="match status" value="1"/>
</dbReference>
<feature type="domain" description="PABS" evidence="8">
    <location>
        <begin position="11"/>
        <end position="246"/>
    </location>
</feature>